<gene>
    <name evidence="1" type="ORF">K7C98_23645</name>
</gene>
<dbReference type="EMBL" id="JAIRAU010000029">
    <property type="protein sequence ID" value="MBZ5712247.1"/>
    <property type="molecule type" value="Genomic_DNA"/>
</dbReference>
<name>A0ABS7TVT2_9BACT</name>
<organism evidence="1 2">
    <name type="scientific">Nannocystis pusilla</name>
    <dbReference type="NCBI Taxonomy" id="889268"/>
    <lineage>
        <taxon>Bacteria</taxon>
        <taxon>Pseudomonadati</taxon>
        <taxon>Myxococcota</taxon>
        <taxon>Polyangia</taxon>
        <taxon>Nannocystales</taxon>
        <taxon>Nannocystaceae</taxon>
        <taxon>Nannocystis</taxon>
    </lineage>
</organism>
<protein>
    <recommendedName>
        <fullName evidence="3">Lipoprotein</fullName>
    </recommendedName>
</protein>
<evidence type="ECO:0000313" key="2">
    <source>
        <dbReference type="Proteomes" id="UP001139031"/>
    </source>
</evidence>
<comment type="caution">
    <text evidence="1">The sequence shown here is derived from an EMBL/GenBank/DDBJ whole genome shotgun (WGS) entry which is preliminary data.</text>
</comment>
<proteinExistence type="predicted"/>
<reference evidence="1" key="1">
    <citation type="submission" date="2021-08" db="EMBL/GenBank/DDBJ databases">
        <authorList>
            <person name="Stevens D.C."/>
        </authorList>
    </citation>
    <scope>NUCLEOTIDE SEQUENCE</scope>
    <source>
        <strain evidence="1">DSM 53165</strain>
    </source>
</reference>
<keyword evidence="2" id="KW-1185">Reference proteome</keyword>
<evidence type="ECO:0008006" key="3">
    <source>
        <dbReference type="Google" id="ProtNLM"/>
    </source>
</evidence>
<sequence length="289" mass="30460">MIHRQRYEWSSTVMHKNIKQFTTFITTCALGALTFGACDTEPAPEGEPRVAEESEAVTPESLGFGDEWVAVEPGLWASWDDEGNKKYLGIGEAGQAHAIASLFTVLEELEEQLAVKDSDDTRAKLAELHDYIAQVQATPNREVAADELAFRCSFNISAYVDAYPSACGAAASASTSFAHPCGSTQGTVKTFASASCAYDTKTHTCGPKRADPASCSSYVSVTGNAPCSSYAIAQIYDAPGVNVYIYDHNYQRGPCGGTTTTTVGSSTSATGGSGGPVTGGCLLSDCQQH</sequence>
<evidence type="ECO:0000313" key="1">
    <source>
        <dbReference type="EMBL" id="MBZ5712247.1"/>
    </source>
</evidence>
<dbReference type="Proteomes" id="UP001139031">
    <property type="component" value="Unassembled WGS sequence"/>
</dbReference>
<accession>A0ABS7TVT2</accession>